<dbReference type="Proteomes" id="UP000034665">
    <property type="component" value="Unassembled WGS sequence"/>
</dbReference>
<comment type="caution">
    <text evidence="2">The sequence shown here is derived from an EMBL/GenBank/DDBJ whole genome shotgun (WGS) entry which is preliminary data.</text>
</comment>
<dbReference type="AlphaFoldDB" id="A0A0G0NHL7"/>
<reference evidence="2 3" key="1">
    <citation type="journal article" date="2015" name="Nature">
        <title>rRNA introns, odd ribosomes, and small enigmatic genomes across a large radiation of phyla.</title>
        <authorList>
            <person name="Brown C.T."/>
            <person name="Hug L.A."/>
            <person name="Thomas B.C."/>
            <person name="Sharon I."/>
            <person name="Castelle C.J."/>
            <person name="Singh A."/>
            <person name="Wilkins M.J."/>
            <person name="Williams K.H."/>
            <person name="Banfield J.F."/>
        </authorList>
    </citation>
    <scope>NUCLEOTIDE SEQUENCE [LARGE SCALE GENOMIC DNA]</scope>
</reference>
<proteinExistence type="predicted"/>
<dbReference type="EMBL" id="LBWR01000002">
    <property type="protein sequence ID" value="KKR12316.1"/>
    <property type="molecule type" value="Genomic_DNA"/>
</dbReference>
<keyword evidence="1" id="KW-1133">Transmembrane helix</keyword>
<organism evidence="2 3">
    <name type="scientific">Candidatus Wolfebacteria bacterium GW2011_GWC2_39_22</name>
    <dbReference type="NCBI Taxonomy" id="1619013"/>
    <lineage>
        <taxon>Bacteria</taxon>
        <taxon>Candidatus Wolfeibacteriota</taxon>
    </lineage>
</organism>
<gene>
    <name evidence="2" type="ORF">UT41_C0002G0090</name>
</gene>
<feature type="transmembrane region" description="Helical" evidence="1">
    <location>
        <begin position="68"/>
        <end position="92"/>
    </location>
</feature>
<keyword evidence="1" id="KW-0812">Transmembrane</keyword>
<accession>A0A0G0NHL7</accession>
<evidence type="ECO:0000313" key="3">
    <source>
        <dbReference type="Proteomes" id="UP000034665"/>
    </source>
</evidence>
<protein>
    <submittedName>
        <fullName evidence="2">Uncharacterized protein</fullName>
    </submittedName>
</protein>
<dbReference type="STRING" id="1619013.UT41_C0002G0090"/>
<evidence type="ECO:0000313" key="2">
    <source>
        <dbReference type="EMBL" id="KKR12316.1"/>
    </source>
</evidence>
<feature type="transmembrane region" description="Helical" evidence="1">
    <location>
        <begin position="27"/>
        <end position="48"/>
    </location>
</feature>
<evidence type="ECO:0000256" key="1">
    <source>
        <dbReference type="SAM" id="Phobius"/>
    </source>
</evidence>
<name>A0A0G0NHL7_9BACT</name>
<keyword evidence="1" id="KW-0472">Membrane</keyword>
<sequence length="104" mass="11419">MKGGSSLMKTSTRSTLAPKLSVAEIRAMWIMIAGFLLLVAGGGHVLLIDVLKVPMSVGRMEIDPWAHFFYTQRFGNGYLGICILGIGGLLNWRAEDKRAKQMAH</sequence>